<sequence length="77" mass="9322">MSEGLIPYPIHLEKLVQILHYWVKDPSFLHLLRLFLHEYWNLNSLIIPKKSISFFCKKESKILLLLNIPHQFVMYGW</sequence>
<comment type="caution">
    <text evidence="4">The sequence shown here is derived from an EMBL/GenBank/DDBJ whole genome shotgun (WGS) entry which is preliminary data.</text>
</comment>
<dbReference type="PANTHER" id="PTHR34811">
    <property type="entry name" value="MATURASE K"/>
    <property type="match status" value="1"/>
</dbReference>
<comment type="similarity">
    <text evidence="1">Belongs to the intron maturase 2 family. MatK subfamily.</text>
</comment>
<dbReference type="Proteomes" id="UP001164929">
    <property type="component" value="Chromosome 13"/>
</dbReference>
<gene>
    <name evidence="4" type="ORF">NC653_031928</name>
</gene>
<name>A0AAD6M0Q3_9ROSI</name>
<proteinExistence type="inferred from homology"/>
<evidence type="ECO:0000259" key="3">
    <source>
        <dbReference type="Pfam" id="PF01824"/>
    </source>
</evidence>
<protein>
    <recommendedName>
        <fullName evidence="3">Maturase MatK N-terminal domain-containing protein</fullName>
    </recommendedName>
</protein>
<dbReference type="Pfam" id="PF01824">
    <property type="entry name" value="MatK_N"/>
    <property type="match status" value="1"/>
</dbReference>
<keyword evidence="5" id="KW-1185">Reference proteome</keyword>
<dbReference type="PANTHER" id="PTHR34811:SF1">
    <property type="entry name" value="MATURASE K"/>
    <property type="match status" value="1"/>
</dbReference>
<dbReference type="EMBL" id="JAQIZT010000013">
    <property type="protein sequence ID" value="KAJ6976229.1"/>
    <property type="molecule type" value="Genomic_DNA"/>
</dbReference>
<dbReference type="GO" id="GO:0009507">
    <property type="term" value="C:chloroplast"/>
    <property type="evidence" value="ECO:0007669"/>
    <property type="project" value="InterPro"/>
</dbReference>
<evidence type="ECO:0000256" key="2">
    <source>
        <dbReference type="ARBA" id="ARBA00022664"/>
    </source>
</evidence>
<evidence type="ECO:0000313" key="5">
    <source>
        <dbReference type="Proteomes" id="UP001164929"/>
    </source>
</evidence>
<feature type="domain" description="Maturase MatK N-terminal" evidence="3">
    <location>
        <begin position="3"/>
        <end position="67"/>
    </location>
</feature>
<accession>A0AAD6M0Q3</accession>
<evidence type="ECO:0000256" key="1">
    <source>
        <dbReference type="ARBA" id="ARBA00006621"/>
    </source>
</evidence>
<evidence type="ECO:0000313" key="4">
    <source>
        <dbReference type="EMBL" id="KAJ6976229.1"/>
    </source>
</evidence>
<dbReference type="GO" id="GO:0006397">
    <property type="term" value="P:mRNA processing"/>
    <property type="evidence" value="ECO:0007669"/>
    <property type="project" value="UniProtKB-KW"/>
</dbReference>
<dbReference type="AlphaFoldDB" id="A0AAD6M0Q3"/>
<reference evidence="4" key="1">
    <citation type="journal article" date="2023" name="Mol. Ecol. Resour.">
        <title>Chromosome-level genome assembly of a triploid poplar Populus alba 'Berolinensis'.</title>
        <authorList>
            <person name="Chen S."/>
            <person name="Yu Y."/>
            <person name="Wang X."/>
            <person name="Wang S."/>
            <person name="Zhang T."/>
            <person name="Zhou Y."/>
            <person name="He R."/>
            <person name="Meng N."/>
            <person name="Wang Y."/>
            <person name="Liu W."/>
            <person name="Liu Z."/>
            <person name="Liu J."/>
            <person name="Guo Q."/>
            <person name="Huang H."/>
            <person name="Sederoff R.R."/>
            <person name="Wang G."/>
            <person name="Qu G."/>
            <person name="Chen S."/>
        </authorList>
    </citation>
    <scope>NUCLEOTIDE SEQUENCE</scope>
    <source>
        <strain evidence="4">SC-2020</strain>
    </source>
</reference>
<dbReference type="InterPro" id="IPR024942">
    <property type="entry name" value="Maturase_MatK_N"/>
</dbReference>
<keyword evidence="2" id="KW-0507">mRNA processing</keyword>
<organism evidence="4 5">
    <name type="scientific">Populus alba x Populus x berolinensis</name>
    <dbReference type="NCBI Taxonomy" id="444605"/>
    <lineage>
        <taxon>Eukaryota</taxon>
        <taxon>Viridiplantae</taxon>
        <taxon>Streptophyta</taxon>
        <taxon>Embryophyta</taxon>
        <taxon>Tracheophyta</taxon>
        <taxon>Spermatophyta</taxon>
        <taxon>Magnoliopsida</taxon>
        <taxon>eudicotyledons</taxon>
        <taxon>Gunneridae</taxon>
        <taxon>Pentapetalae</taxon>
        <taxon>rosids</taxon>
        <taxon>fabids</taxon>
        <taxon>Malpighiales</taxon>
        <taxon>Salicaceae</taxon>
        <taxon>Saliceae</taxon>
        <taxon>Populus</taxon>
    </lineage>
</organism>
<dbReference type="InterPro" id="IPR002866">
    <property type="entry name" value="Maturase_MatK"/>
</dbReference>